<evidence type="ECO:0000313" key="2">
    <source>
        <dbReference type="EMBL" id="GAH06989.1"/>
    </source>
</evidence>
<dbReference type="AlphaFoldDB" id="X1DPU2"/>
<reference evidence="2" key="1">
    <citation type="journal article" date="2014" name="Front. Microbiol.">
        <title>High frequency of phylogenetically diverse reductive dehalogenase-homologous genes in deep subseafloor sedimentary metagenomes.</title>
        <authorList>
            <person name="Kawai M."/>
            <person name="Futagami T."/>
            <person name="Toyoda A."/>
            <person name="Takaki Y."/>
            <person name="Nishi S."/>
            <person name="Hori S."/>
            <person name="Arai W."/>
            <person name="Tsubouchi T."/>
            <person name="Morono Y."/>
            <person name="Uchiyama I."/>
            <person name="Ito T."/>
            <person name="Fujiyama A."/>
            <person name="Inagaki F."/>
            <person name="Takami H."/>
        </authorList>
    </citation>
    <scope>NUCLEOTIDE SEQUENCE</scope>
    <source>
        <strain evidence="2">Expedition CK06-06</strain>
    </source>
</reference>
<dbReference type="EMBL" id="BART01032052">
    <property type="protein sequence ID" value="GAH06989.1"/>
    <property type="molecule type" value="Genomic_DNA"/>
</dbReference>
<feature type="non-terminal residue" evidence="2">
    <location>
        <position position="1"/>
    </location>
</feature>
<gene>
    <name evidence="2" type="ORF">S01H4_55521</name>
</gene>
<name>X1DPU2_9ZZZZ</name>
<proteinExistence type="predicted"/>
<organism evidence="2">
    <name type="scientific">marine sediment metagenome</name>
    <dbReference type="NCBI Taxonomy" id="412755"/>
    <lineage>
        <taxon>unclassified sequences</taxon>
        <taxon>metagenomes</taxon>
        <taxon>ecological metagenomes</taxon>
    </lineage>
</organism>
<protein>
    <submittedName>
        <fullName evidence="2">Uncharacterized protein</fullName>
    </submittedName>
</protein>
<feature type="region of interest" description="Disordered" evidence="1">
    <location>
        <begin position="1"/>
        <end position="29"/>
    </location>
</feature>
<accession>X1DPU2</accession>
<sequence length="29" mass="3142">GCQPDEKADQKDQADVDSAQDHGDQGDLR</sequence>
<evidence type="ECO:0000256" key="1">
    <source>
        <dbReference type="SAM" id="MobiDB-lite"/>
    </source>
</evidence>
<comment type="caution">
    <text evidence="2">The sequence shown here is derived from an EMBL/GenBank/DDBJ whole genome shotgun (WGS) entry which is preliminary data.</text>
</comment>